<dbReference type="Proteomes" id="UP000045782">
    <property type="component" value="Unassembled WGS sequence"/>
</dbReference>
<organism evidence="1 2">
    <name type="scientific">Mycobacteroides abscessus</name>
    <dbReference type="NCBI Taxonomy" id="36809"/>
    <lineage>
        <taxon>Bacteria</taxon>
        <taxon>Bacillati</taxon>
        <taxon>Actinomycetota</taxon>
        <taxon>Actinomycetes</taxon>
        <taxon>Mycobacteriales</taxon>
        <taxon>Mycobacteriaceae</taxon>
        <taxon>Mycobacteroides</taxon>
    </lineage>
</organism>
<sequence>MITLGEAETLTGKSVLEHLDREADVPQVSKAAAQGDVLVLRVETDNVDTPMPQTVVVVQSEASTNTHTLHPSGNCFWEASDQALLSGTTDAGLVLGKLTIPEGSTALLSHQEHGALEILPGTYEIRRQREFAESWRMVSD</sequence>
<name>A0A0U0ZR46_9MYCO</name>
<protein>
    <submittedName>
        <fullName evidence="1">Uncharacterized protein</fullName>
    </submittedName>
</protein>
<reference evidence="1 2" key="1">
    <citation type="submission" date="2015-03" db="EMBL/GenBank/DDBJ databases">
        <authorList>
            <person name="Murphy D."/>
        </authorList>
    </citation>
    <scope>NUCLEOTIDE SEQUENCE [LARGE SCALE GENOMIC DNA]</scope>
    <source>
        <strain evidence="1 2">PAP088</strain>
    </source>
</reference>
<dbReference type="EMBL" id="CSWP01000009">
    <property type="protein sequence ID" value="CPV66416.1"/>
    <property type="molecule type" value="Genomic_DNA"/>
</dbReference>
<gene>
    <name evidence="1" type="ORF">ERS075579_03996</name>
</gene>
<evidence type="ECO:0000313" key="2">
    <source>
        <dbReference type="Proteomes" id="UP000045782"/>
    </source>
</evidence>
<proteinExistence type="predicted"/>
<dbReference type="RefSeq" id="WP_052619032.1">
    <property type="nucleotide sequence ID" value="NZ_CSWP01000009.1"/>
</dbReference>
<accession>A0A0U0ZR46</accession>
<evidence type="ECO:0000313" key="1">
    <source>
        <dbReference type="EMBL" id="CPV66416.1"/>
    </source>
</evidence>
<dbReference type="AlphaFoldDB" id="A0A0U0ZR46"/>